<organism evidence="2 3">
    <name type="scientific">Malikia spinosa</name>
    <dbReference type="NCBI Taxonomy" id="86180"/>
    <lineage>
        <taxon>Bacteria</taxon>
        <taxon>Pseudomonadati</taxon>
        <taxon>Pseudomonadota</taxon>
        <taxon>Betaproteobacteria</taxon>
        <taxon>Burkholderiales</taxon>
        <taxon>Comamonadaceae</taxon>
        <taxon>Malikia</taxon>
    </lineage>
</organism>
<reference evidence="2 3" key="1">
    <citation type="submission" date="2018-03" db="EMBL/GenBank/DDBJ databases">
        <title>Comparative genomics illustrates the genes involved in a hyperalkaliphilic mechanisms of Serpentinomonas isolated from highly-alkaline calcium-rich serpentinized springs.</title>
        <authorList>
            <person name="Suzuki S."/>
            <person name="Ishii S."/>
            <person name="Walworth N."/>
            <person name="Bird L."/>
            <person name="Kuenen J.G."/>
            <person name="Nealson K.H."/>
        </authorList>
    </citation>
    <scope>NUCLEOTIDE SEQUENCE [LARGE SCALE GENOMIC DNA]</scope>
    <source>
        <strain evidence="2 3">83</strain>
    </source>
</reference>
<dbReference type="Proteomes" id="UP000238326">
    <property type="component" value="Unassembled WGS sequence"/>
</dbReference>
<name>A0A2S9KC75_9BURK</name>
<dbReference type="RefSeq" id="WP_105730393.1">
    <property type="nucleotide sequence ID" value="NZ_PVLR01000039.1"/>
</dbReference>
<dbReference type="AlphaFoldDB" id="A0A2S9KC75"/>
<dbReference type="InterPro" id="IPR025391">
    <property type="entry name" value="DUF4123"/>
</dbReference>
<dbReference type="Pfam" id="PF13503">
    <property type="entry name" value="DUF4123"/>
    <property type="match status" value="1"/>
</dbReference>
<dbReference type="EMBL" id="PVLR01000039">
    <property type="protein sequence ID" value="PRD68040.1"/>
    <property type="molecule type" value="Genomic_DNA"/>
</dbReference>
<keyword evidence="3" id="KW-1185">Reference proteome</keyword>
<gene>
    <name evidence="2" type="ORF">C6P61_13190</name>
</gene>
<evidence type="ECO:0000259" key="1">
    <source>
        <dbReference type="Pfam" id="PF13503"/>
    </source>
</evidence>
<feature type="domain" description="DUF4123" evidence="1">
    <location>
        <begin position="22"/>
        <end position="145"/>
    </location>
</feature>
<dbReference type="OrthoDB" id="1491023at2"/>
<proteinExistence type="predicted"/>
<evidence type="ECO:0000313" key="3">
    <source>
        <dbReference type="Proteomes" id="UP000238326"/>
    </source>
</evidence>
<comment type="caution">
    <text evidence="2">The sequence shown here is derived from an EMBL/GenBank/DDBJ whole genome shotgun (WGS) entry which is preliminary data.</text>
</comment>
<evidence type="ECO:0000313" key="2">
    <source>
        <dbReference type="EMBL" id="PRD68040.1"/>
    </source>
</evidence>
<protein>
    <recommendedName>
        <fullName evidence="1">DUF4123 domain-containing protein</fullName>
    </recommendedName>
</protein>
<accession>A0A2S9KC75</accession>
<sequence>MGPTPEHPLTQRLWSEPGCRPWVVLDGAGVAGLLPRLDGLSGPSAPRWSCLFSGQLEPGVAELAPYLLELPRQGPLLDWLLSGWGSHWGVYLLAPEAMELAALRRQLRQFGLVYGPAGETLLFRWYDPRVLGLVAPQLAPAQLQALFGPLRRFLFDAPEPGQGLALELAGGRLASSRFG</sequence>